<protein>
    <submittedName>
        <fullName evidence="1">Uncharacterized protein</fullName>
    </submittedName>
</protein>
<sequence>MADGPDKVTDVSQTSNAGKLSVAVRLRGISSVVERETAQITD</sequence>
<name>A0A8H9LHT6_9ACTN</name>
<reference evidence="1" key="1">
    <citation type="journal article" date="2014" name="Int. J. Syst. Evol. Microbiol.">
        <title>Complete genome sequence of Corynebacterium casei LMG S-19264T (=DSM 44701T), isolated from a smear-ripened cheese.</title>
        <authorList>
            <consortium name="US DOE Joint Genome Institute (JGI-PGF)"/>
            <person name="Walter F."/>
            <person name="Albersmeier A."/>
            <person name="Kalinowski J."/>
            <person name="Ruckert C."/>
        </authorList>
    </citation>
    <scope>NUCLEOTIDE SEQUENCE</scope>
    <source>
        <strain evidence="1">CGMCC 4.7138</strain>
    </source>
</reference>
<dbReference type="EMBL" id="BMMN01000041">
    <property type="protein sequence ID" value="GGO32675.1"/>
    <property type="molecule type" value="Genomic_DNA"/>
</dbReference>
<comment type="caution">
    <text evidence="1">The sequence shown here is derived from an EMBL/GenBank/DDBJ whole genome shotgun (WGS) entry which is preliminary data.</text>
</comment>
<proteinExistence type="predicted"/>
<dbReference type="Proteomes" id="UP000653480">
    <property type="component" value="Unassembled WGS sequence"/>
</dbReference>
<evidence type="ECO:0000313" key="2">
    <source>
        <dbReference type="Proteomes" id="UP000653480"/>
    </source>
</evidence>
<keyword evidence="2" id="KW-1185">Reference proteome</keyword>
<accession>A0A8H9LHT6</accession>
<gene>
    <name evidence="1" type="ORF">GCM10011574_72120</name>
</gene>
<organism evidence="1 2">
    <name type="scientific">Microbispora bryophytorum</name>
    <dbReference type="NCBI Taxonomy" id="1460882"/>
    <lineage>
        <taxon>Bacteria</taxon>
        <taxon>Bacillati</taxon>
        <taxon>Actinomycetota</taxon>
        <taxon>Actinomycetes</taxon>
        <taxon>Streptosporangiales</taxon>
        <taxon>Streptosporangiaceae</taxon>
        <taxon>Microbispora</taxon>
    </lineage>
</organism>
<dbReference type="AlphaFoldDB" id="A0A8H9LHT6"/>
<reference evidence="1" key="2">
    <citation type="submission" date="2020-09" db="EMBL/GenBank/DDBJ databases">
        <authorList>
            <person name="Sun Q."/>
            <person name="Zhou Y."/>
        </authorList>
    </citation>
    <scope>NUCLEOTIDE SEQUENCE</scope>
    <source>
        <strain evidence="1">CGMCC 4.7138</strain>
    </source>
</reference>
<evidence type="ECO:0000313" key="1">
    <source>
        <dbReference type="EMBL" id="GGO32675.1"/>
    </source>
</evidence>